<protein>
    <submittedName>
        <fullName evidence="1">Uncharacterized protein</fullName>
    </submittedName>
</protein>
<dbReference type="Proteomes" id="UP000796761">
    <property type="component" value="Unassembled WGS sequence"/>
</dbReference>
<keyword evidence="2" id="KW-1185">Reference proteome</keyword>
<evidence type="ECO:0000313" key="1">
    <source>
        <dbReference type="EMBL" id="TRZ21542.1"/>
    </source>
</evidence>
<evidence type="ECO:0000313" key="2">
    <source>
        <dbReference type="Proteomes" id="UP000796761"/>
    </source>
</evidence>
<reference evidence="1" key="1">
    <citation type="submission" date="2019-04" db="EMBL/GenBank/DDBJ databases">
        <title>Genome assembly of Zosterops borbonicus 15179.</title>
        <authorList>
            <person name="Leroy T."/>
            <person name="Anselmetti Y."/>
            <person name="Tilak M.-K."/>
            <person name="Nabholz B."/>
        </authorList>
    </citation>
    <scope>NUCLEOTIDE SEQUENCE</scope>
    <source>
        <strain evidence="1">HGM_15179</strain>
        <tissue evidence="1">Muscle</tissue>
    </source>
</reference>
<proteinExistence type="predicted"/>
<dbReference type="EMBL" id="SWJQ01000121">
    <property type="protein sequence ID" value="TRZ21542.1"/>
    <property type="molecule type" value="Genomic_DNA"/>
</dbReference>
<sequence length="146" mass="16344">MDQAGALSDVSFTVSRVKWFHSSHISRRGKKNTRDKLPPSITASSKLQLLKSISKWTSRYKMRERKSLFWAVQLNSHSPGSGLGGTHSRDGFDPGKNISGLLGLLCRARKEALQRFVVQHNPDFNSGFNGCLEDDNDHTLWESVMG</sequence>
<comment type="caution">
    <text evidence="1">The sequence shown here is derived from an EMBL/GenBank/DDBJ whole genome shotgun (WGS) entry which is preliminary data.</text>
</comment>
<dbReference type="AlphaFoldDB" id="A0A8K1LPP9"/>
<organism evidence="1 2">
    <name type="scientific">Zosterops borbonicus</name>
    <dbReference type="NCBI Taxonomy" id="364589"/>
    <lineage>
        <taxon>Eukaryota</taxon>
        <taxon>Metazoa</taxon>
        <taxon>Chordata</taxon>
        <taxon>Craniata</taxon>
        <taxon>Vertebrata</taxon>
        <taxon>Euteleostomi</taxon>
        <taxon>Archelosauria</taxon>
        <taxon>Archosauria</taxon>
        <taxon>Dinosauria</taxon>
        <taxon>Saurischia</taxon>
        <taxon>Theropoda</taxon>
        <taxon>Coelurosauria</taxon>
        <taxon>Aves</taxon>
        <taxon>Neognathae</taxon>
        <taxon>Neoaves</taxon>
        <taxon>Telluraves</taxon>
        <taxon>Australaves</taxon>
        <taxon>Passeriformes</taxon>
        <taxon>Sylvioidea</taxon>
        <taxon>Zosteropidae</taxon>
        <taxon>Zosterops</taxon>
    </lineage>
</organism>
<name>A0A8K1LPP9_9PASS</name>
<gene>
    <name evidence="1" type="ORF">HGM15179_005593</name>
</gene>
<accession>A0A8K1LPP9</accession>
<dbReference type="OrthoDB" id="10538005at2759"/>